<dbReference type="AlphaFoldDB" id="A0A392N3S3"/>
<protein>
    <submittedName>
        <fullName evidence="1">Endonuclease/exonuclease/phosphatase family protein</fullName>
    </submittedName>
</protein>
<keyword evidence="1" id="KW-0255">Endonuclease</keyword>
<accession>A0A392N3S3</accession>
<comment type="caution">
    <text evidence="1">The sequence shown here is derived from an EMBL/GenBank/DDBJ whole genome shotgun (WGS) entry which is preliminary data.</text>
</comment>
<evidence type="ECO:0000313" key="1">
    <source>
        <dbReference type="EMBL" id="MCH94223.1"/>
    </source>
</evidence>
<sequence length="47" mass="5307">MKIKELVLAEKLDFLAIQETKLESFSDSLPHCLWGNDDCAWACLPAI</sequence>
<evidence type="ECO:0000313" key="2">
    <source>
        <dbReference type="Proteomes" id="UP000265520"/>
    </source>
</evidence>
<proteinExistence type="predicted"/>
<reference evidence="1 2" key="1">
    <citation type="journal article" date="2018" name="Front. Plant Sci.">
        <title>Red Clover (Trifolium pratense) and Zigzag Clover (T. medium) - A Picture of Genomic Similarities and Differences.</title>
        <authorList>
            <person name="Dluhosova J."/>
            <person name="Istvanek J."/>
            <person name="Nedelnik J."/>
            <person name="Repkova J."/>
        </authorList>
    </citation>
    <scope>NUCLEOTIDE SEQUENCE [LARGE SCALE GENOMIC DNA]</scope>
    <source>
        <strain evidence="2">cv. 10/8</strain>
        <tissue evidence="1">Leaf</tissue>
    </source>
</reference>
<organism evidence="1 2">
    <name type="scientific">Trifolium medium</name>
    <dbReference type="NCBI Taxonomy" id="97028"/>
    <lineage>
        <taxon>Eukaryota</taxon>
        <taxon>Viridiplantae</taxon>
        <taxon>Streptophyta</taxon>
        <taxon>Embryophyta</taxon>
        <taxon>Tracheophyta</taxon>
        <taxon>Spermatophyta</taxon>
        <taxon>Magnoliopsida</taxon>
        <taxon>eudicotyledons</taxon>
        <taxon>Gunneridae</taxon>
        <taxon>Pentapetalae</taxon>
        <taxon>rosids</taxon>
        <taxon>fabids</taxon>
        <taxon>Fabales</taxon>
        <taxon>Fabaceae</taxon>
        <taxon>Papilionoideae</taxon>
        <taxon>50 kb inversion clade</taxon>
        <taxon>NPAAA clade</taxon>
        <taxon>Hologalegina</taxon>
        <taxon>IRL clade</taxon>
        <taxon>Trifolieae</taxon>
        <taxon>Trifolium</taxon>
    </lineage>
</organism>
<name>A0A392N3S3_9FABA</name>
<keyword evidence="1" id="KW-0269">Exonuclease</keyword>
<dbReference type="GO" id="GO:0004527">
    <property type="term" value="F:exonuclease activity"/>
    <property type="evidence" value="ECO:0007669"/>
    <property type="project" value="UniProtKB-KW"/>
</dbReference>
<dbReference type="EMBL" id="LXQA010026816">
    <property type="protein sequence ID" value="MCH94223.1"/>
    <property type="molecule type" value="Genomic_DNA"/>
</dbReference>
<feature type="non-terminal residue" evidence="1">
    <location>
        <position position="47"/>
    </location>
</feature>
<gene>
    <name evidence="1" type="ORF">A2U01_0015180</name>
</gene>
<dbReference type="GO" id="GO:0004519">
    <property type="term" value="F:endonuclease activity"/>
    <property type="evidence" value="ECO:0007669"/>
    <property type="project" value="UniProtKB-KW"/>
</dbReference>
<keyword evidence="1" id="KW-0540">Nuclease</keyword>
<keyword evidence="1" id="KW-0378">Hydrolase</keyword>
<keyword evidence="2" id="KW-1185">Reference proteome</keyword>
<dbReference type="Proteomes" id="UP000265520">
    <property type="component" value="Unassembled WGS sequence"/>
</dbReference>